<dbReference type="SMART" id="SM00387">
    <property type="entry name" value="HATPase_c"/>
    <property type="match status" value="1"/>
</dbReference>
<keyword evidence="20" id="KW-1185">Reference proteome</keyword>
<evidence type="ECO:0000256" key="10">
    <source>
        <dbReference type="ARBA" id="ARBA00022777"/>
    </source>
</evidence>
<dbReference type="Gene3D" id="3.30.565.10">
    <property type="entry name" value="Histidine kinase-like ATPase, C-terminal domain"/>
    <property type="match status" value="1"/>
</dbReference>
<dbReference type="PRINTS" id="PR00344">
    <property type="entry name" value="BCTRLSENSOR"/>
</dbReference>
<evidence type="ECO:0000256" key="9">
    <source>
        <dbReference type="ARBA" id="ARBA00022741"/>
    </source>
</evidence>
<keyword evidence="7" id="KW-0808">Transferase</keyword>
<evidence type="ECO:0000256" key="5">
    <source>
        <dbReference type="ARBA" id="ARBA00022519"/>
    </source>
</evidence>
<evidence type="ECO:0000259" key="18">
    <source>
        <dbReference type="PROSITE" id="PS50109"/>
    </source>
</evidence>
<evidence type="ECO:0000256" key="13">
    <source>
        <dbReference type="ARBA" id="ARBA00023012"/>
    </source>
</evidence>
<organism evidence="19 20">
    <name type="scientific">Maridesulfovibrio ferrireducens</name>
    <dbReference type="NCBI Taxonomy" id="246191"/>
    <lineage>
        <taxon>Bacteria</taxon>
        <taxon>Pseudomonadati</taxon>
        <taxon>Thermodesulfobacteriota</taxon>
        <taxon>Desulfovibrionia</taxon>
        <taxon>Desulfovibrionales</taxon>
        <taxon>Desulfovibrionaceae</taxon>
        <taxon>Maridesulfovibrio</taxon>
    </lineage>
</organism>
<keyword evidence="9" id="KW-0547">Nucleotide-binding</keyword>
<dbReference type="SUPFAM" id="SSF103190">
    <property type="entry name" value="Sensory domain-like"/>
    <property type="match status" value="1"/>
</dbReference>
<dbReference type="GO" id="GO:0005524">
    <property type="term" value="F:ATP binding"/>
    <property type="evidence" value="ECO:0007669"/>
    <property type="project" value="UniProtKB-KW"/>
</dbReference>
<keyword evidence="4" id="KW-1003">Cell membrane</keyword>
<dbReference type="PROSITE" id="PS50109">
    <property type="entry name" value="HIS_KIN"/>
    <property type="match status" value="1"/>
</dbReference>
<dbReference type="InterPro" id="IPR003661">
    <property type="entry name" value="HisK_dim/P_dom"/>
</dbReference>
<dbReference type="Pfam" id="PF02518">
    <property type="entry name" value="HATPase_c"/>
    <property type="match status" value="1"/>
</dbReference>
<dbReference type="SUPFAM" id="SSF47384">
    <property type="entry name" value="Homodimeric domain of signal transducing histidine kinase"/>
    <property type="match status" value="1"/>
</dbReference>
<evidence type="ECO:0000313" key="20">
    <source>
        <dbReference type="Proteomes" id="UP000199053"/>
    </source>
</evidence>
<dbReference type="InterPro" id="IPR033479">
    <property type="entry name" value="dCache_1"/>
</dbReference>
<keyword evidence="10 19" id="KW-0418">Kinase</keyword>
<dbReference type="PANTHER" id="PTHR43065">
    <property type="entry name" value="SENSOR HISTIDINE KINASE"/>
    <property type="match status" value="1"/>
</dbReference>
<dbReference type="Pfam" id="PF00512">
    <property type="entry name" value="HisKA"/>
    <property type="match status" value="1"/>
</dbReference>
<keyword evidence="5" id="KW-0997">Cell inner membrane</keyword>
<keyword evidence="6" id="KW-0597">Phosphoprotein</keyword>
<keyword evidence="12 17" id="KW-1133">Transmembrane helix</keyword>
<dbReference type="Proteomes" id="UP000199053">
    <property type="component" value="Unassembled WGS sequence"/>
</dbReference>
<feature type="coiled-coil region" evidence="16">
    <location>
        <begin position="328"/>
        <end position="365"/>
    </location>
</feature>
<evidence type="ECO:0000256" key="16">
    <source>
        <dbReference type="SAM" id="Coils"/>
    </source>
</evidence>
<dbReference type="InterPro" id="IPR017055">
    <property type="entry name" value="Sig_transdc_His_kinase_DctB"/>
</dbReference>
<dbReference type="EMBL" id="FNGA01000008">
    <property type="protein sequence ID" value="SDL64500.1"/>
    <property type="molecule type" value="Genomic_DNA"/>
</dbReference>
<name>A0A1G9LRB7_9BACT</name>
<sequence>MKSSFFALSLKQRIRIFLFSVLTLLAVSLLGILLVQYYLKDMTRVADERLTLYENTLKLQLNKYSYLPFLVARSSLVRNFLVDGIDKAEVNVFLEEASHKADSTAVYLVDSSGIVLCSSNWNKDNSYIGLDLSFRPYFKEGIKGKEKRFYGVGFASEQPGYYISYPVMVNGSPKGVAVVKIDLSRLQTIWKDGGETIFVADSKDIIILSSRPAWQYRTLITLSPETLRTIQEGGQYPEPKLRRLEFEPVFSGMLNMVRIDGQYFRETTRHLKSMDWTISYFMGVRPLWERILGISLTSFVLIGLAILIRMFLNERHLKNVSRQQAREADKIQAINIRLEQEIKERERTERELRAAQKELIEAGKLAAVGEMATAVAHELNQPISALKMYVASCRLMLKRNKTTELDPTLVNVLGISDRMARVTEQLKSFARKSSECESEFDLREAVNATLALMKHQFELEGCEVMLNIPEYKVSLLGDCGRFEQVLINLFRNALDAMQGQENKLIGVNVQIEQEMVIVRVLDNGPGIDAEVDSSVFEPFVTTKKEGVGLGLGLSISYKIIKDMGGRIWVENRSEGGAEFCLKLPLYQRREDAND</sequence>
<dbReference type="Gene3D" id="1.10.287.130">
    <property type="match status" value="1"/>
</dbReference>
<evidence type="ECO:0000256" key="4">
    <source>
        <dbReference type="ARBA" id="ARBA00022475"/>
    </source>
</evidence>
<gene>
    <name evidence="19" type="ORF">SAMN05660337_3488</name>
</gene>
<evidence type="ECO:0000256" key="7">
    <source>
        <dbReference type="ARBA" id="ARBA00022679"/>
    </source>
</evidence>
<accession>A0A1G9LRB7</accession>
<dbReference type="InterPro" id="IPR029151">
    <property type="entry name" value="Sensor-like_sf"/>
</dbReference>
<dbReference type="AlphaFoldDB" id="A0A1G9LRB7"/>
<evidence type="ECO:0000256" key="3">
    <source>
        <dbReference type="ARBA" id="ARBA00012438"/>
    </source>
</evidence>
<keyword evidence="13" id="KW-0902">Two-component regulatory system</keyword>
<evidence type="ECO:0000256" key="6">
    <source>
        <dbReference type="ARBA" id="ARBA00022553"/>
    </source>
</evidence>
<dbReference type="InterPro" id="IPR036097">
    <property type="entry name" value="HisK_dim/P_sf"/>
</dbReference>
<comment type="catalytic activity">
    <reaction evidence="1">
        <text>ATP + protein L-histidine = ADP + protein N-phospho-L-histidine.</text>
        <dbReference type="EC" id="2.7.13.3"/>
    </reaction>
</comment>
<evidence type="ECO:0000256" key="12">
    <source>
        <dbReference type="ARBA" id="ARBA00022989"/>
    </source>
</evidence>
<evidence type="ECO:0000256" key="1">
    <source>
        <dbReference type="ARBA" id="ARBA00000085"/>
    </source>
</evidence>
<keyword evidence="8 17" id="KW-0812">Transmembrane</keyword>
<dbReference type="RefSeq" id="WP_244512322.1">
    <property type="nucleotide sequence ID" value="NZ_FNGA01000008.1"/>
</dbReference>
<protein>
    <recommendedName>
        <fullName evidence="15">C4-dicarboxylate transport sensor protein DctB</fullName>
        <ecNumber evidence="3">2.7.13.3</ecNumber>
    </recommendedName>
</protein>
<dbReference type="InterPro" id="IPR003594">
    <property type="entry name" value="HATPase_dom"/>
</dbReference>
<reference evidence="20" key="1">
    <citation type="submission" date="2016-10" db="EMBL/GenBank/DDBJ databases">
        <authorList>
            <person name="Varghese N."/>
            <person name="Submissions S."/>
        </authorList>
    </citation>
    <scope>NUCLEOTIDE SEQUENCE [LARGE SCALE GENOMIC DNA]</scope>
    <source>
        <strain evidence="20">DSM 16995</strain>
    </source>
</reference>
<evidence type="ECO:0000256" key="15">
    <source>
        <dbReference type="ARBA" id="ARBA00073143"/>
    </source>
</evidence>
<evidence type="ECO:0000256" key="17">
    <source>
        <dbReference type="SAM" id="Phobius"/>
    </source>
</evidence>
<keyword evidence="14 17" id="KW-0472">Membrane</keyword>
<feature type="transmembrane region" description="Helical" evidence="17">
    <location>
        <begin position="291"/>
        <end position="312"/>
    </location>
</feature>
<dbReference type="SUPFAM" id="SSF55874">
    <property type="entry name" value="ATPase domain of HSP90 chaperone/DNA topoisomerase II/histidine kinase"/>
    <property type="match status" value="1"/>
</dbReference>
<dbReference type="CDD" id="cd12914">
    <property type="entry name" value="PDC1_DGC_like"/>
    <property type="match status" value="1"/>
</dbReference>
<evidence type="ECO:0000256" key="8">
    <source>
        <dbReference type="ARBA" id="ARBA00022692"/>
    </source>
</evidence>
<dbReference type="GO" id="GO:0000155">
    <property type="term" value="F:phosphorelay sensor kinase activity"/>
    <property type="evidence" value="ECO:0007669"/>
    <property type="project" value="InterPro"/>
</dbReference>
<dbReference type="InterPro" id="IPR036890">
    <property type="entry name" value="HATPase_C_sf"/>
</dbReference>
<dbReference type="SMART" id="SM00388">
    <property type="entry name" value="HisKA"/>
    <property type="match status" value="1"/>
</dbReference>
<dbReference type="GO" id="GO:0005886">
    <property type="term" value="C:plasma membrane"/>
    <property type="evidence" value="ECO:0007669"/>
    <property type="project" value="UniProtKB-SubCell"/>
</dbReference>
<dbReference type="CDD" id="cd00082">
    <property type="entry name" value="HisKA"/>
    <property type="match status" value="1"/>
</dbReference>
<evidence type="ECO:0000256" key="2">
    <source>
        <dbReference type="ARBA" id="ARBA00004429"/>
    </source>
</evidence>
<dbReference type="EC" id="2.7.13.3" evidence="3"/>
<dbReference type="InterPro" id="IPR004358">
    <property type="entry name" value="Sig_transdc_His_kin-like_C"/>
</dbReference>
<evidence type="ECO:0000256" key="11">
    <source>
        <dbReference type="ARBA" id="ARBA00022840"/>
    </source>
</evidence>
<dbReference type="Gene3D" id="3.30.450.20">
    <property type="entry name" value="PAS domain"/>
    <property type="match status" value="2"/>
</dbReference>
<evidence type="ECO:0000256" key="14">
    <source>
        <dbReference type="ARBA" id="ARBA00023136"/>
    </source>
</evidence>
<comment type="subcellular location">
    <subcellularLocation>
        <location evidence="2">Cell inner membrane</location>
        <topology evidence="2">Multi-pass membrane protein</topology>
    </subcellularLocation>
</comment>
<evidence type="ECO:0000313" key="19">
    <source>
        <dbReference type="EMBL" id="SDL64500.1"/>
    </source>
</evidence>
<dbReference type="FunFam" id="1.10.287.130:FF:000049">
    <property type="entry name" value="C4-dicarboxylate transport sensor protein DctB"/>
    <property type="match status" value="1"/>
</dbReference>
<keyword evidence="16" id="KW-0175">Coiled coil</keyword>
<dbReference type="Pfam" id="PF02743">
    <property type="entry name" value="dCache_1"/>
    <property type="match status" value="1"/>
</dbReference>
<dbReference type="PIRSF" id="PIRSF036431">
    <property type="entry name" value="STHK_DctB"/>
    <property type="match status" value="1"/>
</dbReference>
<feature type="transmembrane region" description="Helical" evidence="17">
    <location>
        <begin position="16"/>
        <end position="39"/>
    </location>
</feature>
<proteinExistence type="predicted"/>
<dbReference type="PANTHER" id="PTHR43065:SF46">
    <property type="entry name" value="C4-DICARBOXYLATE TRANSPORT SENSOR PROTEIN DCTB"/>
    <property type="match status" value="1"/>
</dbReference>
<dbReference type="STRING" id="246191.SAMN05660337_3488"/>
<dbReference type="InterPro" id="IPR005467">
    <property type="entry name" value="His_kinase_dom"/>
</dbReference>
<keyword evidence="11" id="KW-0067">ATP-binding</keyword>
<feature type="domain" description="Histidine kinase" evidence="18">
    <location>
        <begin position="374"/>
        <end position="587"/>
    </location>
</feature>